<dbReference type="EMBL" id="JAVIIZ010000003">
    <property type="protein sequence ID" value="MDX8471800.1"/>
    <property type="molecule type" value="Genomic_DNA"/>
</dbReference>
<gene>
    <name evidence="4" type="ORF">RFM27_06940</name>
</gene>
<evidence type="ECO:0000256" key="2">
    <source>
        <dbReference type="ARBA" id="ARBA00022801"/>
    </source>
</evidence>
<dbReference type="PANTHER" id="PTHR45953">
    <property type="entry name" value="IDURONATE 2-SULFATASE"/>
    <property type="match status" value="1"/>
</dbReference>
<dbReference type="Proteomes" id="UP001271780">
    <property type="component" value="Unassembled WGS sequence"/>
</dbReference>
<dbReference type="SUPFAM" id="SSF53649">
    <property type="entry name" value="Alkaline phosphatase-like"/>
    <property type="match status" value="1"/>
</dbReference>
<evidence type="ECO:0000259" key="3">
    <source>
        <dbReference type="Pfam" id="PF00884"/>
    </source>
</evidence>
<accession>A0ABU4XDF2</accession>
<feature type="domain" description="Sulfatase N-terminal" evidence="3">
    <location>
        <begin position="27"/>
        <end position="419"/>
    </location>
</feature>
<dbReference type="PANTHER" id="PTHR45953:SF1">
    <property type="entry name" value="IDURONATE 2-SULFATASE"/>
    <property type="match status" value="1"/>
</dbReference>
<keyword evidence="1" id="KW-0479">Metal-binding</keyword>
<dbReference type="InterPro" id="IPR000917">
    <property type="entry name" value="Sulfatase_N"/>
</dbReference>
<dbReference type="Pfam" id="PF00884">
    <property type="entry name" value="Sulfatase"/>
    <property type="match status" value="1"/>
</dbReference>
<reference evidence="4 5" key="1">
    <citation type="submission" date="2023-08" db="EMBL/GenBank/DDBJ databases">
        <title>Implementing the SeqCode for naming new Mesorhizobium species isolated from Vachellia karroo root nodules.</title>
        <authorList>
            <person name="Van Lill M."/>
        </authorList>
    </citation>
    <scope>NUCLEOTIDE SEQUENCE [LARGE SCALE GENOMIC DNA]</scope>
    <source>
        <strain evidence="4 5">VK23A</strain>
    </source>
</reference>
<dbReference type="RefSeq" id="WP_320316156.1">
    <property type="nucleotide sequence ID" value="NZ_JAVIIX010000004.1"/>
</dbReference>
<comment type="caution">
    <text evidence="4">The sequence shown here is derived from an EMBL/GenBank/DDBJ whole genome shotgun (WGS) entry which is preliminary data.</text>
</comment>
<sequence>MIFDFDAFRALAASLAETGGDVVKRANLIIICADQMRYDALSVTGNRVAHTSNIDRVAARGATFHRHFTPNQICSPSRATMATGLYPRHHGLWRNGVALDERLPNLWQALSLAGYATKGVGKLHFQPLLAPAERDMPESLAFWEKPNSEAWRGPYFGFDAVDLVMGEANESTRAGHYAAWLKDNHPEVVDLYEPEASPDSRARDLNEVWKSAVPPELHYTNWIADRAIQFIEHQGKRPEPSGLFVSFPDPHHPFAPPRPYCDLFRPERMPGPAIRAGELERMPAYLGEGDDPTKVPYIASGEQPREQGFLLRTDDISEETLATAIAHTHGMIQMIDDAVGRLLAALDDAGVFDDTYVLFTADHGELLGDHGLLRKGPPPYRQLLQVPLVLCGPGIQAGTSIDALTSHLDLFATIASLLGLPAPATDGSDLKPLIDGRIADVRDVLFAEYHPRRDACLYNQSIISKEWRFTRYPNQPAWGELFDLRVDPREHWNLFPEQAFSAQARALNAVLDQRLPPRPLIVNEVLGAY</sequence>
<organism evidence="4 5">
    <name type="scientific">Mesorhizobium dulcispinae</name>
    <dbReference type="NCBI Taxonomy" id="3072316"/>
    <lineage>
        <taxon>Bacteria</taxon>
        <taxon>Pseudomonadati</taxon>
        <taxon>Pseudomonadota</taxon>
        <taxon>Alphaproteobacteria</taxon>
        <taxon>Hyphomicrobiales</taxon>
        <taxon>Phyllobacteriaceae</taxon>
        <taxon>Mesorhizobium</taxon>
    </lineage>
</organism>
<keyword evidence="2" id="KW-0378">Hydrolase</keyword>
<evidence type="ECO:0000313" key="4">
    <source>
        <dbReference type="EMBL" id="MDX8471800.1"/>
    </source>
</evidence>
<dbReference type="InterPro" id="IPR017850">
    <property type="entry name" value="Alkaline_phosphatase_core_sf"/>
</dbReference>
<dbReference type="Gene3D" id="3.40.720.10">
    <property type="entry name" value="Alkaline Phosphatase, subunit A"/>
    <property type="match status" value="1"/>
</dbReference>
<evidence type="ECO:0000313" key="5">
    <source>
        <dbReference type="Proteomes" id="UP001271780"/>
    </source>
</evidence>
<keyword evidence="5" id="KW-1185">Reference proteome</keyword>
<proteinExistence type="predicted"/>
<evidence type="ECO:0000256" key="1">
    <source>
        <dbReference type="ARBA" id="ARBA00022723"/>
    </source>
</evidence>
<name>A0ABU4XDF2_9HYPH</name>
<protein>
    <submittedName>
        <fullName evidence="4">Sulfatase-like hydrolase/transferase</fullName>
    </submittedName>
</protein>